<dbReference type="Proteomes" id="UP001207337">
    <property type="component" value="Unassembled WGS sequence"/>
</dbReference>
<dbReference type="Pfam" id="PF11845">
    <property type="entry name" value="Tll0287-like"/>
    <property type="match status" value="1"/>
</dbReference>
<accession>A0ABT3PUB4</accession>
<dbReference type="PROSITE" id="PS51257">
    <property type="entry name" value="PROKAR_LIPOPROTEIN"/>
    <property type="match status" value="1"/>
</dbReference>
<sequence length="205" mass="22903">MRFAILSFFLLLLSCSPENDNRQSESIDKVVNIDTTAVVEAAKEITTASFKTLSSNLQKAMSEGGVSNALEFCNIKAMPLTDSLASHYGIELQRASHQPRNPVNKADSLEMIAIKEYIRNIEQGRELKPVTYTRENAIIYHAPIRIQGQLCLSCHGSPGTDISQSDVEIIQELYPEDMATGFEIGELRGIWSIQFPANYFNQEDK</sequence>
<evidence type="ECO:0000313" key="3">
    <source>
        <dbReference type="Proteomes" id="UP001207337"/>
    </source>
</evidence>
<dbReference type="EMBL" id="JAJNDC010000001">
    <property type="protein sequence ID" value="MCW9711440.1"/>
    <property type="molecule type" value="Genomic_DNA"/>
</dbReference>
<protein>
    <submittedName>
        <fullName evidence="2">DUF3365 domain-containing protein</fullName>
    </submittedName>
</protein>
<name>A0ABT3PUB4_9BACT</name>
<dbReference type="InterPro" id="IPR021796">
    <property type="entry name" value="Tll0287-like_dom"/>
</dbReference>
<proteinExistence type="predicted"/>
<evidence type="ECO:0000259" key="1">
    <source>
        <dbReference type="Pfam" id="PF11845"/>
    </source>
</evidence>
<evidence type="ECO:0000313" key="2">
    <source>
        <dbReference type="EMBL" id="MCW9711440.1"/>
    </source>
</evidence>
<comment type="caution">
    <text evidence="2">The sequence shown here is derived from an EMBL/GenBank/DDBJ whole genome shotgun (WGS) entry which is preliminary data.</text>
</comment>
<feature type="domain" description="Tll0287-like" evidence="1">
    <location>
        <begin position="52"/>
        <end position="196"/>
    </location>
</feature>
<gene>
    <name evidence="2" type="ORF">LQ318_00865</name>
</gene>
<dbReference type="RefSeq" id="WP_265786657.1">
    <property type="nucleotide sequence ID" value="NZ_BAABRS010000001.1"/>
</dbReference>
<reference evidence="2 3" key="1">
    <citation type="submission" date="2021-11" db="EMBL/GenBank/DDBJ databases">
        <title>Aliifidinibius sp. nov., a new bacterium isolated from saline soil.</title>
        <authorList>
            <person name="Galisteo C."/>
            <person name="De La Haba R."/>
            <person name="Sanchez-Porro C."/>
            <person name="Ventosa A."/>
        </authorList>
    </citation>
    <scope>NUCLEOTIDE SEQUENCE [LARGE SCALE GENOMIC DNA]</scope>
    <source>
        <strain evidence="2 3">KACC 190600</strain>
    </source>
</reference>
<organism evidence="2 3">
    <name type="scientific">Fodinibius salicampi</name>
    <dbReference type="NCBI Taxonomy" id="1920655"/>
    <lineage>
        <taxon>Bacteria</taxon>
        <taxon>Pseudomonadati</taxon>
        <taxon>Balneolota</taxon>
        <taxon>Balneolia</taxon>
        <taxon>Balneolales</taxon>
        <taxon>Balneolaceae</taxon>
        <taxon>Fodinibius</taxon>
    </lineage>
</organism>
<keyword evidence="3" id="KW-1185">Reference proteome</keyword>